<reference evidence="1 2" key="1">
    <citation type="submission" date="2018-06" db="EMBL/GenBank/DDBJ databases">
        <authorList>
            <consortium name="Pathogen Informatics"/>
            <person name="Doyle S."/>
        </authorList>
    </citation>
    <scope>NUCLEOTIDE SEQUENCE [LARGE SCALE GENOMIC DNA]</scope>
    <source>
        <strain evidence="1 2">NCTC12120</strain>
    </source>
</reference>
<dbReference type="AlphaFoldDB" id="A0A2X3KXX5"/>
<sequence>MSNRRGFAAFLGQMMPRAHFFSHNLWTGWWIRFTQVALRGAILAWSVKAQDKS</sequence>
<organism evidence="1 2">
    <name type="scientific">Cedecea neteri</name>
    <dbReference type="NCBI Taxonomy" id="158822"/>
    <lineage>
        <taxon>Bacteria</taxon>
        <taxon>Pseudomonadati</taxon>
        <taxon>Pseudomonadota</taxon>
        <taxon>Gammaproteobacteria</taxon>
        <taxon>Enterobacterales</taxon>
        <taxon>Enterobacteriaceae</taxon>
        <taxon>Cedecea</taxon>
    </lineage>
</organism>
<evidence type="ECO:0000313" key="1">
    <source>
        <dbReference type="EMBL" id="SQC91299.1"/>
    </source>
</evidence>
<protein>
    <submittedName>
        <fullName evidence="1">PAP2 (Acid phosphatase) superfamily protein</fullName>
    </submittedName>
</protein>
<dbReference type="Proteomes" id="UP000251197">
    <property type="component" value="Unassembled WGS sequence"/>
</dbReference>
<proteinExistence type="predicted"/>
<evidence type="ECO:0000313" key="2">
    <source>
        <dbReference type="Proteomes" id="UP000251197"/>
    </source>
</evidence>
<accession>A0A2X3KXX5</accession>
<dbReference type="RefSeq" id="WP_245874396.1">
    <property type="nucleotide sequence ID" value="NZ_CP023525.1"/>
</dbReference>
<gene>
    <name evidence="1" type="ORF">NCTC12120_04452</name>
</gene>
<dbReference type="EMBL" id="UAVU01000007">
    <property type="protein sequence ID" value="SQC91299.1"/>
    <property type="molecule type" value="Genomic_DNA"/>
</dbReference>
<name>A0A2X3KXX5_9ENTR</name>